<dbReference type="Proteomes" id="UP000324222">
    <property type="component" value="Unassembled WGS sequence"/>
</dbReference>
<comment type="caution">
    <text evidence="1">The sequence shown here is derived from an EMBL/GenBank/DDBJ whole genome shotgun (WGS) entry which is preliminary data.</text>
</comment>
<sequence length="37" mass="4406">MVIQWDEPETPNGQITVSFPFFITRMFVMLPMDFILN</sequence>
<evidence type="ECO:0000313" key="1">
    <source>
        <dbReference type="EMBL" id="MPC95822.1"/>
    </source>
</evidence>
<dbReference type="EMBL" id="VSRR010103685">
    <property type="protein sequence ID" value="MPC95822.1"/>
    <property type="molecule type" value="Genomic_DNA"/>
</dbReference>
<gene>
    <name evidence="1" type="ORF">E2C01_091050</name>
</gene>
<evidence type="ECO:0000313" key="2">
    <source>
        <dbReference type="Proteomes" id="UP000324222"/>
    </source>
</evidence>
<protein>
    <submittedName>
        <fullName evidence="1">Uncharacterized protein</fullName>
    </submittedName>
</protein>
<organism evidence="1 2">
    <name type="scientific">Portunus trituberculatus</name>
    <name type="common">Swimming crab</name>
    <name type="synonym">Neptunus trituberculatus</name>
    <dbReference type="NCBI Taxonomy" id="210409"/>
    <lineage>
        <taxon>Eukaryota</taxon>
        <taxon>Metazoa</taxon>
        <taxon>Ecdysozoa</taxon>
        <taxon>Arthropoda</taxon>
        <taxon>Crustacea</taxon>
        <taxon>Multicrustacea</taxon>
        <taxon>Malacostraca</taxon>
        <taxon>Eumalacostraca</taxon>
        <taxon>Eucarida</taxon>
        <taxon>Decapoda</taxon>
        <taxon>Pleocyemata</taxon>
        <taxon>Brachyura</taxon>
        <taxon>Eubrachyura</taxon>
        <taxon>Portunoidea</taxon>
        <taxon>Portunidae</taxon>
        <taxon>Portuninae</taxon>
        <taxon>Portunus</taxon>
    </lineage>
</organism>
<accession>A0A5B7JI62</accession>
<keyword evidence="2" id="KW-1185">Reference proteome</keyword>
<proteinExistence type="predicted"/>
<name>A0A5B7JI62_PORTR</name>
<dbReference type="AlphaFoldDB" id="A0A5B7JI62"/>
<reference evidence="1 2" key="1">
    <citation type="submission" date="2019-05" db="EMBL/GenBank/DDBJ databases">
        <title>Another draft genome of Portunus trituberculatus and its Hox gene families provides insights of decapod evolution.</title>
        <authorList>
            <person name="Jeong J.-H."/>
            <person name="Song I."/>
            <person name="Kim S."/>
            <person name="Choi T."/>
            <person name="Kim D."/>
            <person name="Ryu S."/>
            <person name="Kim W."/>
        </authorList>
    </citation>
    <scope>NUCLEOTIDE SEQUENCE [LARGE SCALE GENOMIC DNA]</scope>
    <source>
        <tissue evidence="1">Muscle</tissue>
    </source>
</reference>